<reference evidence="3 4" key="1">
    <citation type="submission" date="2020-05" db="EMBL/GenBank/DDBJ databases">
        <title>Distinct polysaccharide utilization as determinants for interspecies competition between intestinal Prevotella spp.</title>
        <authorList>
            <person name="Galvez E.J.C."/>
            <person name="Iljazovic A."/>
            <person name="Strowig T."/>
        </authorList>
    </citation>
    <scope>NUCLEOTIDE SEQUENCE [LARGE SCALE GENOMIC DNA]</scope>
    <source>
        <strain evidence="3 4">PROD</strain>
    </source>
</reference>
<comment type="caution">
    <text evidence="3">The sequence shown here is derived from an EMBL/GenBank/DDBJ whole genome shotgun (WGS) entry which is preliminary data.</text>
</comment>
<dbReference type="Pfam" id="PF02469">
    <property type="entry name" value="Fasciclin"/>
    <property type="match status" value="1"/>
</dbReference>
<feature type="domain" description="FAS1" evidence="2">
    <location>
        <begin position="39"/>
        <end position="163"/>
    </location>
</feature>
<name>A0ABX2AVY0_9BACT</name>
<accession>A0ABX2AVY0</accession>
<dbReference type="GeneID" id="82158391"/>
<dbReference type="Proteomes" id="UP001193734">
    <property type="component" value="Unassembled WGS sequence"/>
</dbReference>
<organism evidence="3 4">
    <name type="scientific">Xylanibacter rodentium</name>
    <dbReference type="NCBI Taxonomy" id="2736289"/>
    <lineage>
        <taxon>Bacteria</taxon>
        <taxon>Pseudomonadati</taxon>
        <taxon>Bacteroidota</taxon>
        <taxon>Bacteroidia</taxon>
        <taxon>Bacteroidales</taxon>
        <taxon>Prevotellaceae</taxon>
        <taxon>Xylanibacter</taxon>
    </lineage>
</organism>
<proteinExistence type="predicted"/>
<keyword evidence="1" id="KW-0732">Signal</keyword>
<feature type="signal peptide" evidence="1">
    <location>
        <begin position="1"/>
        <end position="18"/>
    </location>
</feature>
<dbReference type="InterPro" id="IPR036378">
    <property type="entry name" value="FAS1_dom_sf"/>
</dbReference>
<protein>
    <recommendedName>
        <fullName evidence="2">FAS1 domain-containing protein</fullName>
    </recommendedName>
</protein>
<evidence type="ECO:0000259" key="2">
    <source>
        <dbReference type="PROSITE" id="PS50213"/>
    </source>
</evidence>
<evidence type="ECO:0000313" key="3">
    <source>
        <dbReference type="EMBL" id="NPE14937.1"/>
    </source>
</evidence>
<dbReference type="Gene3D" id="2.30.180.10">
    <property type="entry name" value="FAS1 domain"/>
    <property type="match status" value="1"/>
</dbReference>
<feature type="chain" id="PRO_5046796864" description="FAS1 domain-containing protein" evidence="1">
    <location>
        <begin position="19"/>
        <end position="580"/>
    </location>
</feature>
<dbReference type="PROSITE" id="PS51257">
    <property type="entry name" value="PROKAR_LIPOPROTEIN"/>
    <property type="match status" value="1"/>
</dbReference>
<sequence>MRLNKMVYCMMAAATVFAASCSDFDDYNEAYVTGNAESKLSLWENISGNPELSQFSELLKKGGYDEVLNSPRFYTVWAPKNGTISDYSSLMAMSKDSLVDRFIKNHIANYNYNISETGERRVYTLNDKSMILDNGTYAGLTIDPKFKNVPSVNGILHVIDGYAEYHPNLYEYIFEAGVDSLSKYFKHFQYDYFDAAKSVIGPIDSLGRQTYSDSVIVKRNRLTYNGGLINAELANEDSTYTLLIPTDEAYKNAYETVKKYYRYPSSNEIKYKPITSEGVGKEQVVQVKSDTQTDSIARIQIARTLVFSHGNTYNSSLPENDVLEGSYQDKGDTLCSSYNYYLSNGMDFIKKHTVGEVRTQSNGYARLIDSLAVYSWDVWCPGVSVDLFGQKASQEVYPFSASCQPPTIKRIDNNYRAEYWPYERYLSLEPIGNNSKPEIYFNMSGIRAASYGVYIILLPDSLNRESSENKVTQFDVDISYMGEDGKIKSWGFTKLKAFEGDAKNKINIVKVQNPKGVSTDADKTITFPYAYVSTTAKPYLHMKINRNNYSSTEKNYSQTLRIAGIILVPVEYEEYLTNKE</sequence>
<gene>
    <name evidence="3" type="ORF">HPS55_11510</name>
</gene>
<evidence type="ECO:0000313" key="4">
    <source>
        <dbReference type="Proteomes" id="UP001193734"/>
    </source>
</evidence>
<dbReference type="SUPFAM" id="SSF82153">
    <property type="entry name" value="FAS1 domain"/>
    <property type="match status" value="2"/>
</dbReference>
<dbReference type="RefSeq" id="WP_172177317.1">
    <property type="nucleotide sequence ID" value="NZ_CASGIA010000010.1"/>
</dbReference>
<evidence type="ECO:0000256" key="1">
    <source>
        <dbReference type="SAM" id="SignalP"/>
    </source>
</evidence>
<dbReference type="EMBL" id="JABKKE010000021">
    <property type="protein sequence ID" value="NPE14937.1"/>
    <property type="molecule type" value="Genomic_DNA"/>
</dbReference>
<dbReference type="PROSITE" id="PS50213">
    <property type="entry name" value="FAS1"/>
    <property type="match status" value="1"/>
</dbReference>
<keyword evidence="4" id="KW-1185">Reference proteome</keyword>
<dbReference type="InterPro" id="IPR000782">
    <property type="entry name" value="FAS1_domain"/>
</dbReference>